<keyword evidence="5 12" id="KW-1133">Transmembrane helix</keyword>
<evidence type="ECO:0000259" key="13">
    <source>
        <dbReference type="Pfam" id="PF00884"/>
    </source>
</evidence>
<dbReference type="SUPFAM" id="SSF53649">
    <property type="entry name" value="Alkaline phosphatase-like"/>
    <property type="match status" value="1"/>
</dbReference>
<feature type="domain" description="Sulfatase N-terminal" evidence="13">
    <location>
        <begin position="246"/>
        <end position="535"/>
    </location>
</feature>
<dbReference type="PIRSF" id="PIRSF005091">
    <property type="entry name" value="Mmb_sulf_HI1246"/>
    <property type="match status" value="1"/>
</dbReference>
<comment type="subcellular location">
    <subcellularLocation>
        <location evidence="1">Cell membrane</location>
        <topology evidence="1">Multi-pass membrane protein</topology>
    </subcellularLocation>
</comment>
<dbReference type="InterPro" id="IPR012160">
    <property type="entry name" value="LtaS-like"/>
</dbReference>
<accession>A0A9X2CRT8</accession>
<feature type="transmembrane region" description="Helical" evidence="12">
    <location>
        <begin position="72"/>
        <end position="92"/>
    </location>
</feature>
<organism evidence="14 15">
    <name type="scientific">Halalkalibacter alkaliphilus</name>
    <dbReference type="NCBI Taxonomy" id="2917993"/>
    <lineage>
        <taxon>Bacteria</taxon>
        <taxon>Bacillati</taxon>
        <taxon>Bacillota</taxon>
        <taxon>Bacilli</taxon>
        <taxon>Bacillales</taxon>
        <taxon>Bacillaceae</taxon>
        <taxon>Halalkalibacter</taxon>
    </lineage>
</organism>
<evidence type="ECO:0000256" key="4">
    <source>
        <dbReference type="ARBA" id="ARBA00022692"/>
    </source>
</evidence>
<dbReference type="InterPro" id="IPR017850">
    <property type="entry name" value="Alkaline_phosphatase_core_sf"/>
</dbReference>
<feature type="binding site" evidence="10">
    <location>
        <position position="470"/>
    </location>
    <ligand>
        <name>Mn(2+)</name>
        <dbReference type="ChEBI" id="CHEBI:29035"/>
    </ligand>
</feature>
<feature type="transmembrane region" description="Helical" evidence="12">
    <location>
        <begin position="126"/>
        <end position="144"/>
    </location>
</feature>
<protein>
    <submittedName>
        <fullName evidence="14">LTA synthase family protein</fullName>
    </submittedName>
</protein>
<evidence type="ECO:0000256" key="10">
    <source>
        <dbReference type="PIRSR" id="PIRSR005091-3"/>
    </source>
</evidence>
<feature type="binding site" evidence="10">
    <location>
        <position position="296"/>
    </location>
    <ligand>
        <name>Mn(2+)</name>
        <dbReference type="ChEBI" id="CHEBI:29035"/>
    </ligand>
</feature>
<evidence type="ECO:0000256" key="7">
    <source>
        <dbReference type="PIRNR" id="PIRNR005091"/>
    </source>
</evidence>
<feature type="binding site" evidence="10">
    <location>
        <position position="254"/>
    </location>
    <ligand>
        <name>Mn(2+)</name>
        <dbReference type="ChEBI" id="CHEBI:29035"/>
    </ligand>
</feature>
<feature type="transmembrane region" description="Helical" evidence="12">
    <location>
        <begin position="45"/>
        <end position="65"/>
    </location>
</feature>
<keyword evidence="9" id="KW-0464">Manganese</keyword>
<comment type="similarity">
    <text evidence="2 7">Belongs to the LTA synthase family.</text>
</comment>
<dbReference type="Pfam" id="PF00884">
    <property type="entry name" value="Sulfatase"/>
    <property type="match status" value="1"/>
</dbReference>
<keyword evidence="9" id="KW-0479">Metal-binding</keyword>
<dbReference type="Gene3D" id="3.30.1120.170">
    <property type="match status" value="1"/>
</dbReference>
<feature type="transmembrane region" description="Helical" evidence="12">
    <location>
        <begin position="156"/>
        <end position="174"/>
    </location>
</feature>
<evidence type="ECO:0000313" key="15">
    <source>
        <dbReference type="Proteomes" id="UP001139150"/>
    </source>
</evidence>
<dbReference type="Gene3D" id="3.40.720.10">
    <property type="entry name" value="Alkaline Phosphatase, subunit A"/>
    <property type="match status" value="1"/>
</dbReference>
<keyword evidence="3 7" id="KW-1003">Cell membrane</keyword>
<dbReference type="RefSeq" id="WP_250095919.1">
    <property type="nucleotide sequence ID" value="NZ_JAKRYL010000006.1"/>
</dbReference>
<dbReference type="GO" id="GO:0046872">
    <property type="term" value="F:metal ion binding"/>
    <property type="evidence" value="ECO:0007669"/>
    <property type="project" value="UniProtKB-KW"/>
</dbReference>
<evidence type="ECO:0000256" key="8">
    <source>
        <dbReference type="PIRSR" id="PIRSR005091-1"/>
    </source>
</evidence>
<dbReference type="Proteomes" id="UP001139150">
    <property type="component" value="Unassembled WGS sequence"/>
</dbReference>
<feature type="transmembrane region" description="Helical" evidence="12">
    <location>
        <begin position="12"/>
        <end position="30"/>
    </location>
</feature>
<reference evidence="14" key="1">
    <citation type="submission" date="2022-02" db="EMBL/GenBank/DDBJ databases">
        <title>Halalkalibacter sp. nov. isolated from Lonar Lake, India.</title>
        <authorList>
            <person name="Joshi A."/>
            <person name="Thite S."/>
            <person name="Lodha T."/>
        </authorList>
    </citation>
    <scope>NUCLEOTIDE SEQUENCE</scope>
    <source>
        <strain evidence="14">MEB205</strain>
    </source>
</reference>
<proteinExistence type="inferred from homology"/>
<dbReference type="InterPro" id="IPR050448">
    <property type="entry name" value="OpgB/LTA_synthase_biosynth"/>
</dbReference>
<feature type="binding site" evidence="10">
    <location>
        <position position="471"/>
    </location>
    <ligand>
        <name>Mn(2+)</name>
        <dbReference type="ChEBI" id="CHEBI:29035"/>
    </ligand>
</feature>
<sequence length="616" mass="71388">MAAKVKAVFIRLRFFLIAVFFLCLKTYALYKLGFQIQTDNLLQEILLLMNPISSAVLLIGISFLFSGKTRNLLVVILSFIGTCILYFNLLYFRFFNDFLTWPVLFQTSNAQDVQGSITELVRWGDLILLLDILVLLFIVIKKVVPLQVRGKREPVLLLGVTALLFTLNISVAQLERPQLLTRAFDREMLVKNIGIMNYHLYDIYVQSHSKAQRVFAESSDIDEVIRYRNENYKEPNTELFGIAEGKNVIVLSLESLQSFVINETIDGEEITPFLNQLIEESYYFDQFYHQTAQGKTSDSEFLVANSLFGRESGSVFFTHAGNEYNSLPEIVNEEGYYTAVMHANNKSFWNRDMMYLQFGYDKFYDIASYIVNEENSVGWGLKDLDFFEQSIDLLKTQPKPYYTKLITLTNHFPFELGEDDKLINEFNSNSGTLNRYFPTVRYMDYAVEHFFERVKEEGIYEDSIFILYGDHYGISEYHHKAMSLFLGKEKLTPFDHIQLQRVPMLIHIPGHEPKVSHTVSGQIDIKPTIMHLLGIDSIADVQFGSDLFSEERQSFTVLRDRSFITDEVVYTKGLCYDKGSELETQLENCEPYFEKAKLDLDLSDKVIYGDLLRFYQ</sequence>
<dbReference type="PANTHER" id="PTHR47371:SF1">
    <property type="entry name" value="LIPOTEICHOIC ACID SYNTHASE-LIKE YQGS"/>
    <property type="match status" value="1"/>
</dbReference>
<name>A0A9X2CRT8_9BACI</name>
<comment type="PTM">
    <text evidence="11">The conversion to 3-oxoalanine (also known as C-formylglycine, FGly), of a serine or cysteine residue in prokaryotes and of a cysteine residue in eukaryotes, is critical for catalytic activity.</text>
</comment>
<evidence type="ECO:0000256" key="3">
    <source>
        <dbReference type="ARBA" id="ARBA00022475"/>
    </source>
</evidence>
<evidence type="ECO:0000256" key="1">
    <source>
        <dbReference type="ARBA" id="ARBA00004651"/>
    </source>
</evidence>
<keyword evidence="4 12" id="KW-0812">Transmembrane</keyword>
<dbReference type="PANTHER" id="PTHR47371">
    <property type="entry name" value="LIPOTEICHOIC ACID SYNTHASE"/>
    <property type="match status" value="1"/>
</dbReference>
<keyword evidence="15" id="KW-1185">Reference proteome</keyword>
<dbReference type="EMBL" id="JAKRYL010000006">
    <property type="protein sequence ID" value="MCL7747015.1"/>
    <property type="molecule type" value="Genomic_DNA"/>
</dbReference>
<dbReference type="AlphaFoldDB" id="A0A9X2CRT8"/>
<dbReference type="CDD" id="cd16015">
    <property type="entry name" value="LTA_synthase"/>
    <property type="match status" value="1"/>
</dbReference>
<evidence type="ECO:0000313" key="14">
    <source>
        <dbReference type="EMBL" id="MCL7747015.1"/>
    </source>
</evidence>
<evidence type="ECO:0000256" key="12">
    <source>
        <dbReference type="SAM" id="Phobius"/>
    </source>
</evidence>
<keyword evidence="6 7" id="KW-0472">Membrane</keyword>
<dbReference type="GO" id="GO:0005886">
    <property type="term" value="C:plasma membrane"/>
    <property type="evidence" value="ECO:0007669"/>
    <property type="project" value="UniProtKB-SubCell"/>
</dbReference>
<feature type="active site" evidence="8">
    <location>
        <position position="296"/>
    </location>
</feature>
<dbReference type="InterPro" id="IPR000917">
    <property type="entry name" value="Sulfatase_N"/>
</dbReference>
<evidence type="ECO:0000256" key="2">
    <source>
        <dbReference type="ARBA" id="ARBA00009983"/>
    </source>
</evidence>
<feature type="modified residue" description="3-oxoalanine (Ser)" evidence="11">
    <location>
        <position position="66"/>
    </location>
</feature>
<evidence type="ECO:0000256" key="11">
    <source>
        <dbReference type="PIRSR" id="PIRSR600917-52"/>
    </source>
</evidence>
<evidence type="ECO:0000256" key="9">
    <source>
        <dbReference type="PIRSR" id="PIRSR005091-2"/>
    </source>
</evidence>
<evidence type="ECO:0000256" key="6">
    <source>
        <dbReference type="ARBA" id="ARBA00023136"/>
    </source>
</evidence>
<evidence type="ECO:0000256" key="5">
    <source>
        <dbReference type="ARBA" id="ARBA00022989"/>
    </source>
</evidence>
<gene>
    <name evidence="14" type="ORF">MF646_07745</name>
</gene>
<comment type="caution">
    <text evidence="14">The sequence shown here is derived from an EMBL/GenBank/DDBJ whole genome shotgun (WGS) entry which is preliminary data.</text>
</comment>
<feature type="binding site" evidence="9">
    <location>
        <position position="411"/>
    </location>
    <ligand>
        <name>substrate</name>
    </ligand>
</feature>